<dbReference type="PANTHER" id="PTHR43063:SF1">
    <property type="entry name" value="4FE-4S CLUSTER CONTAINING PARA FAMILY ATPASE PROTEIN"/>
    <property type="match status" value="1"/>
</dbReference>
<dbReference type="GO" id="GO:0016491">
    <property type="term" value="F:oxidoreductase activity"/>
    <property type="evidence" value="ECO:0007669"/>
    <property type="project" value="UniProtKB-ARBA"/>
</dbReference>
<keyword evidence="2" id="KW-0067">ATP-binding</keyword>
<feature type="domain" description="4Fe-4S ferredoxin-type" evidence="1">
    <location>
        <begin position="89"/>
        <end position="117"/>
    </location>
</feature>
<dbReference type="Proteomes" id="UP001218895">
    <property type="component" value="Chromosome"/>
</dbReference>
<dbReference type="SUPFAM" id="SSF52540">
    <property type="entry name" value="P-loop containing nucleoside triphosphate hydrolases"/>
    <property type="match status" value="1"/>
</dbReference>
<dbReference type="AlphaFoldDB" id="A0AAF0FLE5"/>
<accession>A0AAF0FLE5</accession>
<dbReference type="InterPro" id="IPR017896">
    <property type="entry name" value="4Fe4S_Fe-S-bd"/>
</dbReference>
<evidence type="ECO:0000259" key="1">
    <source>
        <dbReference type="PROSITE" id="PS51379"/>
    </source>
</evidence>
<dbReference type="PANTHER" id="PTHR43063">
    <property type="entry name" value="4FE-4S CLUSTER CONTAINING PARA FAMILY ATPASE PROTEIN"/>
    <property type="match status" value="1"/>
</dbReference>
<evidence type="ECO:0000313" key="3">
    <source>
        <dbReference type="Proteomes" id="UP001218895"/>
    </source>
</evidence>
<dbReference type="InterPro" id="IPR002586">
    <property type="entry name" value="CobQ/CobB/MinD/ParA_Nub-bd_dom"/>
</dbReference>
<name>A0AAF0FLE5_9EURY</name>
<gene>
    <name evidence="2" type="ORF">L1994_06170</name>
</gene>
<reference evidence="2" key="1">
    <citation type="submission" date="2022-01" db="EMBL/GenBank/DDBJ databases">
        <title>Complete genome of Methanomicrobium antiquum DSM 21220.</title>
        <authorList>
            <person name="Chen S.-C."/>
            <person name="You Y.-T."/>
            <person name="Zhou Y.-Z."/>
            <person name="Lai M.-C."/>
        </authorList>
    </citation>
    <scope>NUCLEOTIDE SEQUENCE</scope>
    <source>
        <strain evidence="2">DSM 21220</strain>
    </source>
</reference>
<dbReference type="InterPro" id="IPR017900">
    <property type="entry name" value="4Fe4S_Fe_S_CS"/>
</dbReference>
<dbReference type="CDD" id="cd03110">
    <property type="entry name" value="SIMIBI_bact_arch"/>
    <property type="match status" value="1"/>
</dbReference>
<organism evidence="2 3">
    <name type="scientific">Methanomicrobium antiquum</name>
    <dbReference type="NCBI Taxonomy" id="487686"/>
    <lineage>
        <taxon>Archaea</taxon>
        <taxon>Methanobacteriati</taxon>
        <taxon>Methanobacteriota</taxon>
        <taxon>Stenosarchaea group</taxon>
        <taxon>Methanomicrobia</taxon>
        <taxon>Methanomicrobiales</taxon>
        <taxon>Methanomicrobiaceae</taxon>
        <taxon>Methanomicrobium</taxon>
    </lineage>
</organism>
<proteinExistence type="predicted"/>
<evidence type="ECO:0000313" key="2">
    <source>
        <dbReference type="EMBL" id="WFN35752.1"/>
    </source>
</evidence>
<dbReference type="Gene3D" id="3.40.50.300">
    <property type="entry name" value="P-loop containing nucleotide triphosphate hydrolases"/>
    <property type="match status" value="1"/>
</dbReference>
<dbReference type="PROSITE" id="PS00198">
    <property type="entry name" value="4FE4S_FER_1"/>
    <property type="match status" value="1"/>
</dbReference>
<dbReference type="InterPro" id="IPR027417">
    <property type="entry name" value="P-loop_NTPase"/>
</dbReference>
<dbReference type="Gene3D" id="3.30.70.20">
    <property type="match status" value="1"/>
</dbReference>
<protein>
    <submittedName>
        <fullName evidence="2">ATP-binding protein</fullName>
    </submittedName>
</protein>
<dbReference type="GO" id="GO:0005524">
    <property type="term" value="F:ATP binding"/>
    <property type="evidence" value="ECO:0007669"/>
    <property type="project" value="UniProtKB-KW"/>
</dbReference>
<feature type="domain" description="4Fe-4S ferredoxin-type" evidence="1">
    <location>
        <begin position="59"/>
        <end position="88"/>
    </location>
</feature>
<keyword evidence="3" id="KW-1185">Reference proteome</keyword>
<dbReference type="Pfam" id="PF00037">
    <property type="entry name" value="Fer4"/>
    <property type="match status" value="2"/>
</dbReference>
<dbReference type="KEGG" id="manq:L1994_06170"/>
<sequence length="283" mass="30813">MKIAVASGKGGTGKTTVAANLALAVSEKFNTILIDCDVEEPNLHIFFSGKENSKDVFLKKPVVDDEKCILCGKCAEFCRFGAINIIKEKVLISNDLCHSCGGCKLVCPEDAISEEDIVIGNIISMNISENLVLTQGRLIPGQPTGNEIIKASKEDSYKYDAVIFDSPPGSACPFIETISDSDFCLLVTESTPFGLHDLKAAYETGKTAKVPMAVVINRSYGNDTETEKFCLENGLEILMKIPNDLKIAVIQNRGGLFSKEIPEWSEKFLSLYEKIQESAGEVL</sequence>
<dbReference type="EMBL" id="CP091092">
    <property type="protein sequence ID" value="WFN35752.1"/>
    <property type="molecule type" value="Genomic_DNA"/>
</dbReference>
<dbReference type="PROSITE" id="PS51379">
    <property type="entry name" value="4FE4S_FER_2"/>
    <property type="match status" value="2"/>
</dbReference>
<dbReference type="Pfam" id="PF01656">
    <property type="entry name" value="CbiA"/>
    <property type="match status" value="1"/>
</dbReference>
<dbReference type="GeneID" id="79949966"/>
<dbReference type="RefSeq" id="WP_278098592.1">
    <property type="nucleotide sequence ID" value="NZ_CP091092.1"/>
</dbReference>
<keyword evidence="2" id="KW-0547">Nucleotide-binding</keyword>
<dbReference type="SUPFAM" id="SSF54862">
    <property type="entry name" value="4Fe-4S ferredoxins"/>
    <property type="match status" value="1"/>
</dbReference>